<dbReference type="SUPFAM" id="SSF55729">
    <property type="entry name" value="Acyl-CoA N-acyltransferases (Nat)"/>
    <property type="match status" value="1"/>
</dbReference>
<evidence type="ECO:0000256" key="2">
    <source>
        <dbReference type="SAM" id="MobiDB-lite"/>
    </source>
</evidence>
<dbReference type="SUPFAM" id="SSF46785">
    <property type="entry name" value="Winged helix' DNA-binding domain"/>
    <property type="match status" value="1"/>
</dbReference>
<keyword evidence="6" id="KW-1185">Reference proteome</keyword>
<dbReference type="Pfam" id="PF00583">
    <property type="entry name" value="Acetyltransf_1"/>
    <property type="match status" value="1"/>
</dbReference>
<gene>
    <name evidence="5" type="ORF">CH338_26915</name>
</gene>
<name>A0A327JXT6_9BRAD</name>
<evidence type="ECO:0000259" key="4">
    <source>
        <dbReference type="PROSITE" id="PS51186"/>
    </source>
</evidence>
<dbReference type="PANTHER" id="PTHR13947">
    <property type="entry name" value="GNAT FAMILY N-ACETYLTRANSFERASE"/>
    <property type="match status" value="1"/>
</dbReference>
<organism evidence="5 6">
    <name type="scientific">Rhodoplanes elegans</name>
    <dbReference type="NCBI Taxonomy" id="29408"/>
    <lineage>
        <taxon>Bacteria</taxon>
        <taxon>Pseudomonadati</taxon>
        <taxon>Pseudomonadota</taxon>
        <taxon>Alphaproteobacteria</taxon>
        <taxon>Hyphomicrobiales</taxon>
        <taxon>Nitrobacteraceae</taxon>
        <taxon>Rhodoplanes</taxon>
    </lineage>
</organism>
<accession>A0A327JXT6</accession>
<dbReference type="GO" id="GO:0003700">
    <property type="term" value="F:DNA-binding transcription factor activity"/>
    <property type="evidence" value="ECO:0007669"/>
    <property type="project" value="InterPro"/>
</dbReference>
<dbReference type="PROSITE" id="PS51186">
    <property type="entry name" value="GNAT"/>
    <property type="match status" value="1"/>
</dbReference>
<dbReference type="Gene3D" id="3.40.630.30">
    <property type="match status" value="1"/>
</dbReference>
<feature type="domain" description="N-acetyltransferase" evidence="4">
    <location>
        <begin position="182"/>
        <end position="335"/>
    </location>
</feature>
<dbReference type="InterPro" id="IPR036390">
    <property type="entry name" value="WH_DNA-bd_sf"/>
</dbReference>
<feature type="domain" description="HTH marR-type" evidence="3">
    <location>
        <begin position="27"/>
        <end position="171"/>
    </location>
</feature>
<dbReference type="GO" id="GO:0008080">
    <property type="term" value="F:N-acetyltransferase activity"/>
    <property type="evidence" value="ECO:0007669"/>
    <property type="project" value="InterPro"/>
</dbReference>
<protein>
    <recommendedName>
        <fullName evidence="7">MarR family transcriptional regulator</fullName>
    </recommendedName>
</protein>
<dbReference type="SMART" id="SM00347">
    <property type="entry name" value="HTH_MARR"/>
    <property type="match status" value="1"/>
</dbReference>
<keyword evidence="1" id="KW-0808">Transferase</keyword>
<dbReference type="InterPro" id="IPR050769">
    <property type="entry name" value="NAT_camello-type"/>
</dbReference>
<dbReference type="RefSeq" id="WP_111360099.1">
    <property type="nucleotide sequence ID" value="NZ_NPEU01000560.1"/>
</dbReference>
<reference evidence="5 6" key="1">
    <citation type="submission" date="2017-07" db="EMBL/GenBank/DDBJ databases">
        <title>Draft Genome Sequences of Select Purple Nonsulfur Bacteria.</title>
        <authorList>
            <person name="Lasarre B."/>
            <person name="Mckinlay J.B."/>
        </authorList>
    </citation>
    <scope>NUCLEOTIDE SEQUENCE [LARGE SCALE GENOMIC DNA]</scope>
    <source>
        <strain evidence="5 6">DSM 11907</strain>
    </source>
</reference>
<dbReference type="Pfam" id="PF12802">
    <property type="entry name" value="MarR_2"/>
    <property type="match status" value="1"/>
</dbReference>
<feature type="compositionally biased region" description="Pro residues" evidence="2">
    <location>
        <begin position="19"/>
        <end position="29"/>
    </location>
</feature>
<proteinExistence type="predicted"/>
<dbReference type="PANTHER" id="PTHR13947:SF37">
    <property type="entry name" value="LD18367P"/>
    <property type="match status" value="1"/>
</dbReference>
<evidence type="ECO:0000313" key="6">
    <source>
        <dbReference type="Proteomes" id="UP000248863"/>
    </source>
</evidence>
<dbReference type="InterPro" id="IPR036388">
    <property type="entry name" value="WH-like_DNA-bd_sf"/>
</dbReference>
<dbReference type="EMBL" id="NPEU01000560">
    <property type="protein sequence ID" value="RAI30851.1"/>
    <property type="molecule type" value="Genomic_DNA"/>
</dbReference>
<feature type="region of interest" description="Disordered" evidence="2">
    <location>
        <begin position="1"/>
        <end position="30"/>
    </location>
</feature>
<dbReference type="InterPro" id="IPR000835">
    <property type="entry name" value="HTH_MarR-typ"/>
</dbReference>
<dbReference type="InterPro" id="IPR016181">
    <property type="entry name" value="Acyl_CoA_acyltransferase"/>
</dbReference>
<dbReference type="Gene3D" id="1.10.10.10">
    <property type="entry name" value="Winged helix-like DNA-binding domain superfamily/Winged helix DNA-binding domain"/>
    <property type="match status" value="1"/>
</dbReference>
<comment type="caution">
    <text evidence="5">The sequence shown here is derived from an EMBL/GenBank/DDBJ whole genome shotgun (WGS) entry which is preliminary data.</text>
</comment>
<dbReference type="Proteomes" id="UP000248863">
    <property type="component" value="Unassembled WGS sequence"/>
</dbReference>
<evidence type="ECO:0008006" key="7">
    <source>
        <dbReference type="Google" id="ProtNLM"/>
    </source>
</evidence>
<dbReference type="InterPro" id="IPR000182">
    <property type="entry name" value="GNAT_dom"/>
</dbReference>
<dbReference type="OrthoDB" id="273614at2"/>
<evidence type="ECO:0000256" key="1">
    <source>
        <dbReference type="ARBA" id="ARBA00022679"/>
    </source>
</evidence>
<evidence type="ECO:0000313" key="5">
    <source>
        <dbReference type="EMBL" id="RAI30851.1"/>
    </source>
</evidence>
<dbReference type="PROSITE" id="PS50995">
    <property type="entry name" value="HTH_MARR_2"/>
    <property type="match status" value="1"/>
</dbReference>
<feature type="compositionally biased region" description="Low complexity" evidence="2">
    <location>
        <begin position="1"/>
        <end position="18"/>
    </location>
</feature>
<dbReference type="AlphaFoldDB" id="A0A327JXT6"/>
<dbReference type="CDD" id="cd04301">
    <property type="entry name" value="NAT_SF"/>
    <property type="match status" value="1"/>
</dbReference>
<sequence length="340" mass="36431">MPLPSPLSASPVSSSPTPAQRPPSRPPPARLDAVRRFNRAYTRRLGLLQDGLVDTPFTLTEARVIYELAHAGGPVADETTPGTTATAIAATLGLDHGYLSRILKKFEAAGLVARRPSSQDGRQSLLSLTPDGAAAFADLVRRAEDQVAALLTTLPEEAQQRLVAAMRTIETLVTQGDAPPAVALRPHRAGDMGFVLASHARCYAEGYGWGTGFETLVAEIVAEFLRSFDAAREACFIAERDGVPVGSAFLVNGGDGVAKLRLILVVPEARGLGLGRRLVEACIDFARERGYRTITLWTQSILVEARGLYASLGFGLVKQEPHCVFGHELLGETWELGLRA</sequence>
<evidence type="ECO:0000259" key="3">
    <source>
        <dbReference type="PROSITE" id="PS50995"/>
    </source>
</evidence>